<dbReference type="InterPro" id="IPR029068">
    <property type="entry name" value="Glyas_Bleomycin-R_OHBP_Dase"/>
</dbReference>
<dbReference type="InterPro" id="IPR005956">
    <property type="entry name" value="4OHPhenylPyrv_dOase"/>
</dbReference>
<dbReference type="PANTHER" id="PTHR11959:SF1">
    <property type="entry name" value="4-HYDROXYPHENYLPYRUVATE DIOXYGENASE"/>
    <property type="match status" value="1"/>
</dbReference>
<dbReference type="EMBL" id="CP106679">
    <property type="protein sequence ID" value="UXP30978.1"/>
    <property type="molecule type" value="Genomic_DNA"/>
</dbReference>
<dbReference type="PANTHER" id="PTHR11959">
    <property type="entry name" value="4-HYDROXYPHENYLPYRUVATE DIOXYGENASE"/>
    <property type="match status" value="1"/>
</dbReference>
<dbReference type="NCBIfam" id="TIGR01263">
    <property type="entry name" value="4HPPD"/>
    <property type="match status" value="1"/>
</dbReference>
<dbReference type="GO" id="GO:0003868">
    <property type="term" value="F:4-hydroxyphenylpyruvate dioxygenase activity"/>
    <property type="evidence" value="ECO:0007669"/>
    <property type="project" value="UniProtKB-EC"/>
</dbReference>
<evidence type="ECO:0000256" key="1">
    <source>
        <dbReference type="ARBA" id="ARBA00001962"/>
    </source>
</evidence>
<dbReference type="Pfam" id="PF14696">
    <property type="entry name" value="Glyoxalase_5"/>
    <property type="match status" value="1"/>
</dbReference>
<dbReference type="EC" id="1.13.11.27" evidence="7"/>
<reference evidence="7" key="1">
    <citation type="submission" date="2022-09" db="EMBL/GenBank/DDBJ databases">
        <title>Comparative genomics and taxonomic characterization of three novel marine species of genus Reichenbachiella exhibiting antioxidant and polysaccharide degradation activities.</title>
        <authorList>
            <person name="Muhammad N."/>
            <person name="Lee Y.-J."/>
            <person name="Ko J."/>
            <person name="Kim S.-G."/>
        </authorList>
    </citation>
    <scope>NUCLEOTIDE SEQUENCE</scope>
    <source>
        <strain evidence="7">BKB1-1</strain>
    </source>
</reference>
<keyword evidence="4" id="KW-0677">Repeat</keyword>
<dbReference type="Pfam" id="PF00903">
    <property type="entry name" value="Glyoxalase"/>
    <property type="match status" value="1"/>
</dbReference>
<keyword evidence="8" id="KW-1185">Reference proteome</keyword>
<dbReference type="InterPro" id="IPR004360">
    <property type="entry name" value="Glyas_Fos-R_dOase_dom"/>
</dbReference>
<dbReference type="PIRSF" id="PIRSF009283">
    <property type="entry name" value="HPP_dOase"/>
    <property type="match status" value="1"/>
</dbReference>
<gene>
    <name evidence="7" type="primary">hppD</name>
    <name evidence="7" type="ORF">N6H18_11515</name>
</gene>
<keyword evidence="5" id="KW-0408">Iron</keyword>
<proteinExistence type="inferred from homology"/>
<dbReference type="CDD" id="cd07250">
    <property type="entry name" value="HPPD_C_like"/>
    <property type="match status" value="1"/>
</dbReference>
<protein>
    <submittedName>
        <fullName evidence="7">4-hydroxyphenylpyruvate dioxygenase</fullName>
        <ecNumber evidence="7">1.13.11.27</ecNumber>
    </submittedName>
</protein>
<keyword evidence="7" id="KW-0560">Oxidoreductase</keyword>
<evidence type="ECO:0000313" key="7">
    <source>
        <dbReference type="EMBL" id="UXP30978.1"/>
    </source>
</evidence>
<sequence length="375" mass="42283">METKEIKKIFAAAEDFLPINGTDFIELYVGNAKQAAHYYKTAFGFQSLAHSGLETGNQNYDSYVLVQDKIRLVLTSPLKAGTPVGKHIDQHGDGVKAIALWVDDATYSYQETVKRGAKSYLKPETRKDKHGEVVVAAIHTYGETIHYFIERKNYQGVFLPGYERWETSYQPAPTGLKYVDHMVGNVGWGEMNQWVDFYARVMGFAQLISFDDKDISTDYTALMSKVMSNGNGRIKFPINEPAEGKKKSQIEEYLDFYGGPGVQHIAVATDNIIETVTAMQSRGVEFLNVPSSYYDTVLDRVGSIDEDLEPLKQLGILIDRDDEGYLLQIFTKPVESRPTVFFEIIQRKGAQSFGKGNFKALFEAIEREQELRGTL</sequence>
<keyword evidence="7" id="KW-0223">Dioxygenase</keyword>
<dbReference type="InterPro" id="IPR041736">
    <property type="entry name" value="4OHPhenylPyrv_dOase_N"/>
</dbReference>
<dbReference type="InterPro" id="IPR037523">
    <property type="entry name" value="VOC_core"/>
</dbReference>
<dbReference type="Proteomes" id="UP001065174">
    <property type="component" value="Chromosome"/>
</dbReference>
<keyword evidence="3" id="KW-0479">Metal-binding</keyword>
<feature type="domain" description="VOC" evidence="6">
    <location>
        <begin position="21"/>
        <end position="151"/>
    </location>
</feature>
<evidence type="ECO:0000256" key="5">
    <source>
        <dbReference type="ARBA" id="ARBA00023004"/>
    </source>
</evidence>
<comment type="similarity">
    <text evidence="2">Belongs to the 4HPPD family.</text>
</comment>
<dbReference type="PROSITE" id="PS51819">
    <property type="entry name" value="VOC"/>
    <property type="match status" value="2"/>
</dbReference>
<comment type="cofactor">
    <cofactor evidence="1">
        <name>Fe cation</name>
        <dbReference type="ChEBI" id="CHEBI:24875"/>
    </cofactor>
</comment>
<evidence type="ECO:0000256" key="2">
    <source>
        <dbReference type="ARBA" id="ARBA00005877"/>
    </source>
</evidence>
<evidence type="ECO:0000256" key="4">
    <source>
        <dbReference type="ARBA" id="ARBA00022737"/>
    </source>
</evidence>
<feature type="domain" description="VOC" evidence="6">
    <location>
        <begin position="178"/>
        <end position="332"/>
    </location>
</feature>
<dbReference type="Gene3D" id="3.10.180.10">
    <property type="entry name" value="2,3-Dihydroxybiphenyl 1,2-Dioxygenase, domain 1"/>
    <property type="match status" value="2"/>
</dbReference>
<evidence type="ECO:0000259" key="6">
    <source>
        <dbReference type="PROSITE" id="PS51819"/>
    </source>
</evidence>
<dbReference type="RefSeq" id="WP_262308424.1">
    <property type="nucleotide sequence ID" value="NZ_CP106679.1"/>
</dbReference>
<accession>A0ABY6CKE1</accession>
<name>A0ABY6CKE1_9BACT</name>
<dbReference type="InterPro" id="IPR041735">
    <property type="entry name" value="4OHPhenylPyrv_dOase_C"/>
</dbReference>
<dbReference type="SUPFAM" id="SSF54593">
    <property type="entry name" value="Glyoxalase/Bleomycin resistance protein/Dihydroxybiphenyl dioxygenase"/>
    <property type="match status" value="1"/>
</dbReference>
<organism evidence="7 8">
    <name type="scientific">Reichenbachiella agarivorans</name>
    <dbReference type="NCBI Taxonomy" id="2979464"/>
    <lineage>
        <taxon>Bacteria</taxon>
        <taxon>Pseudomonadati</taxon>
        <taxon>Bacteroidota</taxon>
        <taxon>Cytophagia</taxon>
        <taxon>Cytophagales</taxon>
        <taxon>Reichenbachiellaceae</taxon>
        <taxon>Reichenbachiella</taxon>
    </lineage>
</organism>
<dbReference type="CDD" id="cd08342">
    <property type="entry name" value="HPPD_N_like"/>
    <property type="match status" value="1"/>
</dbReference>
<evidence type="ECO:0000256" key="3">
    <source>
        <dbReference type="ARBA" id="ARBA00022723"/>
    </source>
</evidence>
<evidence type="ECO:0000313" key="8">
    <source>
        <dbReference type="Proteomes" id="UP001065174"/>
    </source>
</evidence>